<dbReference type="GO" id="GO:0046872">
    <property type="term" value="F:metal ion binding"/>
    <property type="evidence" value="ECO:0007669"/>
    <property type="project" value="UniProtKB-KW"/>
</dbReference>
<dbReference type="GO" id="GO:0016853">
    <property type="term" value="F:isomerase activity"/>
    <property type="evidence" value="ECO:0007669"/>
    <property type="project" value="UniProtKB-KW"/>
</dbReference>
<feature type="domain" description="Fumarylacetoacetase-like C-terminal" evidence="5">
    <location>
        <begin position="85"/>
        <end position="305"/>
    </location>
</feature>
<evidence type="ECO:0000259" key="6">
    <source>
        <dbReference type="Pfam" id="PF18288"/>
    </source>
</evidence>
<dbReference type="GO" id="GO:0016787">
    <property type="term" value="F:hydrolase activity"/>
    <property type="evidence" value="ECO:0007669"/>
    <property type="project" value="UniProtKB-KW"/>
</dbReference>
<proteinExistence type="inferred from homology"/>
<gene>
    <name evidence="7" type="ORF">DM39_1984</name>
</gene>
<keyword evidence="3" id="KW-0479">Metal-binding</keyword>
<dbReference type="InterPro" id="IPR051121">
    <property type="entry name" value="FAH"/>
</dbReference>
<accession>A0AAN0RSJ9</accession>
<dbReference type="SUPFAM" id="SSF56529">
    <property type="entry name" value="FAH"/>
    <property type="match status" value="1"/>
</dbReference>
<evidence type="ECO:0000259" key="5">
    <source>
        <dbReference type="Pfam" id="PF01557"/>
    </source>
</evidence>
<sequence>MNSCNLITYRSESGPRAGIVIGGDVFDPALIFDNSAYATVQGMLDDWDEMKAHLAELSRIVAGGTLNNVPLEACELLAPLPRPATIYCVGANFRDHVEAVAKRFGMSLDANPHERGLDPWFFLKSPACVVGPDATVPLATAFLDWEGELAVIIGRRARDVPVDRALDHVAGYAVANDLSARDRAQREKVAAGSPFRFDWIGHKNFDGACPMGPWIVLADSIPEPQALAIRTSVNGTIKQESNMREMIFTVAEQIAFLSTRITLYPGDVVLTGTPAGTGIETGDCLQRGDRVEVEIECVGKLVTHVR</sequence>
<dbReference type="EMBL" id="CP007783">
    <property type="protein sequence ID" value="AIO33039.1"/>
    <property type="molecule type" value="Genomic_DNA"/>
</dbReference>
<dbReference type="InterPro" id="IPR011234">
    <property type="entry name" value="Fumarylacetoacetase-like_C"/>
</dbReference>
<comment type="cofactor">
    <cofactor evidence="1">
        <name>Mg(2+)</name>
        <dbReference type="ChEBI" id="CHEBI:18420"/>
    </cofactor>
</comment>
<feature type="domain" description="Fumarylacetoacetase N-terminal" evidence="6">
    <location>
        <begin position="37"/>
        <end position="82"/>
    </location>
</feature>
<dbReference type="InterPro" id="IPR036663">
    <property type="entry name" value="Fumarylacetoacetase_C_sf"/>
</dbReference>
<evidence type="ECO:0000256" key="4">
    <source>
        <dbReference type="ARBA" id="ARBA00022801"/>
    </source>
</evidence>
<evidence type="ECO:0000313" key="8">
    <source>
        <dbReference type="Proteomes" id="UP000029413"/>
    </source>
</evidence>
<dbReference type="PANTHER" id="PTHR42796:SF4">
    <property type="entry name" value="FUMARYLACETOACETATE HYDROLASE DOMAIN-CONTAINING PROTEIN 2A"/>
    <property type="match status" value="1"/>
</dbReference>
<dbReference type="PANTHER" id="PTHR42796">
    <property type="entry name" value="FUMARYLACETOACETATE HYDROLASE DOMAIN-CONTAINING PROTEIN 2A-RELATED"/>
    <property type="match status" value="1"/>
</dbReference>
<evidence type="ECO:0000256" key="2">
    <source>
        <dbReference type="ARBA" id="ARBA00010211"/>
    </source>
</evidence>
<dbReference type="Gene3D" id="3.90.850.10">
    <property type="entry name" value="Fumarylacetoacetase-like, C-terminal domain"/>
    <property type="match status" value="1"/>
</dbReference>
<dbReference type="KEGG" id="bcen:DM39_1984"/>
<evidence type="ECO:0000256" key="1">
    <source>
        <dbReference type="ARBA" id="ARBA00001946"/>
    </source>
</evidence>
<dbReference type="InterPro" id="IPR041072">
    <property type="entry name" value="FAA_hydro_N"/>
</dbReference>
<evidence type="ECO:0000256" key="3">
    <source>
        <dbReference type="ARBA" id="ARBA00022723"/>
    </source>
</evidence>
<keyword evidence="4" id="KW-0378">Hydrolase</keyword>
<name>A0AAN0RSJ9_9BURK</name>
<keyword evidence="7" id="KW-0413">Isomerase</keyword>
<protein>
    <submittedName>
        <fullName evidence="7">2-hydroxyhepta-2,4-diene-1,7-dioate isomerase domain protein</fullName>
    </submittedName>
</protein>
<reference evidence="7 8" key="1">
    <citation type="submission" date="2014-05" db="EMBL/GenBank/DDBJ databases">
        <authorList>
            <person name="Bishop-Lilly K.A."/>
            <person name="Broomall S.M."/>
            <person name="Chain P.S."/>
            <person name="Chertkov O."/>
            <person name="Coyne S.R."/>
            <person name="Daligault H.E."/>
            <person name="Davenport K.W."/>
            <person name="Erkkila T."/>
            <person name="Frey K.G."/>
            <person name="Gibbons H.S."/>
            <person name="Gu W."/>
            <person name="Jaissle J."/>
            <person name="Johnson S.L."/>
            <person name="Koroleva G.I."/>
            <person name="Ladner J.T."/>
            <person name="Lo C.-C."/>
            <person name="Minogue T.D."/>
            <person name="Munk C."/>
            <person name="Palacios G.F."/>
            <person name="Redden C.L."/>
            <person name="Rosenzweig C.N."/>
            <person name="Scholz M.B."/>
            <person name="Teshima H."/>
            <person name="Xu Y."/>
        </authorList>
    </citation>
    <scope>NUCLEOTIDE SEQUENCE [LARGE SCALE GENOMIC DNA]</scope>
    <source>
        <strain evidence="7 8">DDS 22E-1</strain>
    </source>
</reference>
<keyword evidence="8" id="KW-1185">Reference proteome</keyword>
<dbReference type="Pfam" id="PF01557">
    <property type="entry name" value="FAA_hydrolase"/>
    <property type="match status" value="1"/>
</dbReference>
<organism evidence="7 8">
    <name type="scientific">Burkholderia cenocepacia</name>
    <dbReference type="NCBI Taxonomy" id="95486"/>
    <lineage>
        <taxon>Bacteria</taxon>
        <taxon>Pseudomonadati</taxon>
        <taxon>Pseudomonadota</taxon>
        <taxon>Betaproteobacteria</taxon>
        <taxon>Burkholderiales</taxon>
        <taxon>Burkholderiaceae</taxon>
        <taxon>Burkholderia</taxon>
        <taxon>Burkholderia cepacia complex</taxon>
    </lineage>
</organism>
<dbReference type="AlphaFoldDB" id="A0AAN0RSJ9"/>
<dbReference type="Pfam" id="PF18288">
    <property type="entry name" value="FAA_hydro_N_2"/>
    <property type="match status" value="1"/>
</dbReference>
<evidence type="ECO:0000313" key="7">
    <source>
        <dbReference type="EMBL" id="AIO33039.1"/>
    </source>
</evidence>
<dbReference type="Proteomes" id="UP000029413">
    <property type="component" value="Chromosome 1"/>
</dbReference>
<dbReference type="GO" id="GO:0044281">
    <property type="term" value="P:small molecule metabolic process"/>
    <property type="evidence" value="ECO:0007669"/>
    <property type="project" value="UniProtKB-ARBA"/>
</dbReference>
<comment type="similarity">
    <text evidence="2">Belongs to the FAH family.</text>
</comment>